<gene>
    <name evidence="1" type="ORF">H9Q13_04380</name>
</gene>
<comment type="caution">
    <text evidence="1">The sequence shown here is derived from an EMBL/GenBank/DDBJ whole genome shotgun (WGS) entry which is preliminary data.</text>
</comment>
<sequence>MRSEEYRQAVRMIARSIAFLRAKLVLIDLTALVSISEIDQEWTANFLKNALSKSSIRKSARVFSASGSQPETMQQVMNKTSTLPYDIGLFHDTEKAKAWLLDGYPARLFDEGRITIPLNFNLKLLNQDILNKRAQQRAQHLDENPQVIYAASALPDNFHLGTDFVFISLSQAENLMRIIWKKPPISRQYRFGMLKAARALIEHKLERVLLNNQRLGILTLEDQGWLVSKSLQLLPRTKLRKLAVVTSADSLQQMSSEVIGCKLREANLPYDTRYFLSEEEATEWLMEESA</sequence>
<organism evidence="1 2">
    <name type="scientific">Pontibacter aquaedesilientis</name>
    <dbReference type="NCBI Taxonomy" id="2766980"/>
    <lineage>
        <taxon>Bacteria</taxon>
        <taxon>Pseudomonadati</taxon>
        <taxon>Bacteroidota</taxon>
        <taxon>Cytophagia</taxon>
        <taxon>Cytophagales</taxon>
        <taxon>Hymenobacteraceae</taxon>
        <taxon>Pontibacter</taxon>
    </lineage>
</organism>
<evidence type="ECO:0000313" key="2">
    <source>
        <dbReference type="Proteomes" id="UP000625551"/>
    </source>
</evidence>
<dbReference type="Proteomes" id="UP000625551">
    <property type="component" value="Unassembled WGS sequence"/>
</dbReference>
<dbReference type="RefSeq" id="WP_191182496.1">
    <property type="nucleotide sequence ID" value="NZ_JACXAJ010000001.1"/>
</dbReference>
<evidence type="ECO:0000313" key="1">
    <source>
        <dbReference type="EMBL" id="MBD1396391.1"/>
    </source>
</evidence>
<evidence type="ECO:0008006" key="3">
    <source>
        <dbReference type="Google" id="ProtNLM"/>
    </source>
</evidence>
<reference evidence="1 2" key="1">
    <citation type="submission" date="2020-09" db="EMBL/GenBank/DDBJ databases">
        <title>Genome sequencing and assembly of Pontibacter sp.</title>
        <authorList>
            <person name="Chhetri G."/>
        </authorList>
    </citation>
    <scope>NUCLEOTIDE SEQUENCE [LARGE SCALE GENOMIC DNA]</scope>
    <source>
        <strain evidence="1 2">JH31</strain>
    </source>
</reference>
<dbReference type="EMBL" id="JACXAJ010000001">
    <property type="protein sequence ID" value="MBD1396391.1"/>
    <property type="molecule type" value="Genomic_DNA"/>
</dbReference>
<accession>A0ABR7XEQ3</accession>
<keyword evidence="2" id="KW-1185">Reference proteome</keyword>
<protein>
    <recommendedName>
        <fullName evidence="3">STAS/SEC14 domain-containing protein</fullName>
    </recommendedName>
</protein>
<proteinExistence type="predicted"/>
<name>A0ABR7XEQ3_9BACT</name>